<feature type="non-terminal residue" evidence="1">
    <location>
        <position position="83"/>
    </location>
</feature>
<protein>
    <submittedName>
        <fullName evidence="1">Uncharacterized protein</fullName>
    </submittedName>
</protein>
<sequence length="83" mass="9638">MTYFNKQHNMRRLMTSEVGEGLPVWWRALIIRKAGIHAKMSEVPLPGALTTSDYIACEHKKNTCNNRTEIFYTCLLLLRVRSL</sequence>
<accession>A0A0B7BD39</accession>
<dbReference type="EMBL" id="HACG01043361">
    <property type="protein sequence ID" value="CEK90226.1"/>
    <property type="molecule type" value="Transcribed_RNA"/>
</dbReference>
<proteinExistence type="predicted"/>
<name>A0A0B7BD39_9EUPU</name>
<gene>
    <name evidence="1" type="primary">ORF175599</name>
</gene>
<evidence type="ECO:0000313" key="1">
    <source>
        <dbReference type="EMBL" id="CEK90226.1"/>
    </source>
</evidence>
<dbReference type="AlphaFoldDB" id="A0A0B7BD39"/>
<organism evidence="1">
    <name type="scientific">Arion vulgaris</name>
    <dbReference type="NCBI Taxonomy" id="1028688"/>
    <lineage>
        <taxon>Eukaryota</taxon>
        <taxon>Metazoa</taxon>
        <taxon>Spiralia</taxon>
        <taxon>Lophotrochozoa</taxon>
        <taxon>Mollusca</taxon>
        <taxon>Gastropoda</taxon>
        <taxon>Heterobranchia</taxon>
        <taxon>Euthyneura</taxon>
        <taxon>Panpulmonata</taxon>
        <taxon>Eupulmonata</taxon>
        <taxon>Stylommatophora</taxon>
        <taxon>Helicina</taxon>
        <taxon>Arionoidea</taxon>
        <taxon>Arionidae</taxon>
        <taxon>Arion</taxon>
    </lineage>
</organism>
<reference evidence="1" key="1">
    <citation type="submission" date="2014-12" db="EMBL/GenBank/DDBJ databases">
        <title>Insight into the proteome of Arion vulgaris.</title>
        <authorList>
            <person name="Aradska J."/>
            <person name="Bulat T."/>
            <person name="Smidak R."/>
            <person name="Sarate P."/>
            <person name="Gangsoo J."/>
            <person name="Sialana F."/>
            <person name="Bilban M."/>
            <person name="Lubec G."/>
        </authorList>
    </citation>
    <scope>NUCLEOTIDE SEQUENCE</scope>
    <source>
        <tissue evidence="1">Skin</tissue>
    </source>
</reference>